<keyword evidence="3" id="KW-0378">Hydrolase</keyword>
<dbReference type="EMBL" id="JASKHM010000003">
    <property type="protein sequence ID" value="MEQ4482279.1"/>
    <property type="molecule type" value="Genomic_DNA"/>
</dbReference>
<dbReference type="SUPFAM" id="SSF53474">
    <property type="entry name" value="alpha/beta-Hydrolases"/>
    <property type="match status" value="1"/>
</dbReference>
<keyword evidence="1" id="KW-0812">Transmembrane</keyword>
<gene>
    <name evidence="3" type="ORF">QJS35_07705</name>
</gene>
<dbReference type="PRINTS" id="PR00111">
    <property type="entry name" value="ABHYDROLASE"/>
</dbReference>
<dbReference type="InterPro" id="IPR000073">
    <property type="entry name" value="AB_hydrolase_1"/>
</dbReference>
<dbReference type="Gene3D" id="3.40.50.1820">
    <property type="entry name" value="alpha/beta hydrolase"/>
    <property type="match status" value="1"/>
</dbReference>
<evidence type="ECO:0000256" key="1">
    <source>
        <dbReference type="SAM" id="Phobius"/>
    </source>
</evidence>
<dbReference type="InterPro" id="IPR050266">
    <property type="entry name" value="AB_hydrolase_sf"/>
</dbReference>
<dbReference type="GO" id="GO:0016787">
    <property type="term" value="F:hydrolase activity"/>
    <property type="evidence" value="ECO:0007669"/>
    <property type="project" value="UniProtKB-KW"/>
</dbReference>
<reference evidence="3 4" key="1">
    <citation type="journal article" date="2023" name="Genome Announc.">
        <title>Pan-Genome Analyses of the Genus Cohnella and Proposal of the Novel Species Cohnella silvisoli sp. nov., Isolated from Forest Soil.</title>
        <authorList>
            <person name="Wang C."/>
            <person name="Mao L."/>
            <person name="Bao G."/>
            <person name="Zhu H."/>
        </authorList>
    </citation>
    <scope>NUCLEOTIDE SEQUENCE [LARGE SCALE GENOMIC DNA]</scope>
    <source>
        <strain evidence="3 4">NL03-T5-1</strain>
    </source>
</reference>
<keyword evidence="1" id="KW-1133">Transmembrane helix</keyword>
<keyword evidence="1" id="KW-0472">Membrane</keyword>
<sequence length="322" mass="36682">MRRFWKFTRKGMLYGLALLIVLLAIGFTYQWASARHDWDKYKPVGSQYDVLGHKMHIYTGGQGDTTVVFNAGWGTVNPYVDFYPLYDKIEKDARFAVIDRFGYGYSDMTDRKRDIDNIVEETHELLKASGEHPPYIFVGHSLGSLETIRYAQKYPEEVKGIVLVDGGSPEYYAKQSPLTAISLFQRFLVRSGVARALYHFDGFTESVASERNGLKLLPDELKELDRLSTLLRANNRNITDEMRQSQRNAQEVVKGKKPLDIPITVLTAGSYGKAASDWLESQKALPSWSVQGKQVIVEDAEHYIHHYHPERVADEILELVNG</sequence>
<evidence type="ECO:0000313" key="3">
    <source>
        <dbReference type="EMBL" id="MEQ4482279.1"/>
    </source>
</evidence>
<proteinExistence type="predicted"/>
<protein>
    <submittedName>
        <fullName evidence="3">Alpha/beta hydrolase</fullName>
    </submittedName>
</protein>
<dbReference type="InterPro" id="IPR029058">
    <property type="entry name" value="AB_hydrolase_fold"/>
</dbReference>
<dbReference type="PANTHER" id="PTHR43798:SF33">
    <property type="entry name" value="HYDROLASE, PUTATIVE (AFU_ORTHOLOGUE AFUA_2G14860)-RELATED"/>
    <property type="match status" value="1"/>
</dbReference>
<feature type="domain" description="AB hydrolase-1" evidence="2">
    <location>
        <begin position="66"/>
        <end position="177"/>
    </location>
</feature>
<accession>A0ABV1KQB9</accession>
<dbReference type="RefSeq" id="WP_232185058.1">
    <property type="nucleotide sequence ID" value="NZ_JAIOAP010000004.1"/>
</dbReference>
<evidence type="ECO:0000313" key="4">
    <source>
        <dbReference type="Proteomes" id="UP001493487"/>
    </source>
</evidence>
<dbReference type="PANTHER" id="PTHR43798">
    <property type="entry name" value="MONOACYLGLYCEROL LIPASE"/>
    <property type="match status" value="1"/>
</dbReference>
<feature type="transmembrane region" description="Helical" evidence="1">
    <location>
        <begin position="12"/>
        <end position="32"/>
    </location>
</feature>
<keyword evidence="4" id="KW-1185">Reference proteome</keyword>
<name>A0ABV1KQB9_9BACL</name>
<evidence type="ECO:0000259" key="2">
    <source>
        <dbReference type="Pfam" id="PF00561"/>
    </source>
</evidence>
<dbReference type="Pfam" id="PF00561">
    <property type="entry name" value="Abhydrolase_1"/>
    <property type="match status" value="1"/>
</dbReference>
<organism evidence="3 4">
    <name type="scientific">Cohnella silvisoli</name>
    <dbReference type="NCBI Taxonomy" id="2873699"/>
    <lineage>
        <taxon>Bacteria</taxon>
        <taxon>Bacillati</taxon>
        <taxon>Bacillota</taxon>
        <taxon>Bacilli</taxon>
        <taxon>Bacillales</taxon>
        <taxon>Paenibacillaceae</taxon>
        <taxon>Cohnella</taxon>
    </lineage>
</organism>
<dbReference type="Proteomes" id="UP001493487">
    <property type="component" value="Unassembled WGS sequence"/>
</dbReference>
<comment type="caution">
    <text evidence="3">The sequence shown here is derived from an EMBL/GenBank/DDBJ whole genome shotgun (WGS) entry which is preliminary data.</text>
</comment>